<evidence type="ECO:0000256" key="1">
    <source>
        <dbReference type="SAM" id="SignalP"/>
    </source>
</evidence>
<dbReference type="EMBL" id="GANP01012693">
    <property type="protein sequence ID" value="JAB71775.1"/>
    <property type="molecule type" value="mRNA"/>
</dbReference>
<proteinExistence type="evidence at transcript level"/>
<evidence type="ECO:0000313" key="2">
    <source>
        <dbReference type="EMBL" id="JAB71775.1"/>
    </source>
</evidence>
<protein>
    <submittedName>
        <fullName evidence="2">Putative secreted protein</fullName>
    </submittedName>
</protein>
<keyword evidence="1" id="KW-0732">Signal</keyword>
<reference evidence="2" key="1">
    <citation type="journal article" date="2015" name="Sci. Rep.">
        <title>Tissue- and time-dependent transcription in Ixodes ricinus salivary glands and midguts when blood feeding on the vertebrate host.</title>
        <authorList>
            <person name="Kotsyfakis M."/>
            <person name="Schwarz A."/>
            <person name="Erhart J."/>
            <person name="Ribeiro J.M."/>
        </authorList>
    </citation>
    <scope>NUCLEOTIDE SEQUENCE</scope>
    <source>
        <tissue evidence="2">Salivary gland and midgut</tissue>
    </source>
</reference>
<name>V5GN32_IXORI</name>
<feature type="chain" id="PRO_5004737426" evidence="1">
    <location>
        <begin position="24"/>
        <end position="114"/>
    </location>
</feature>
<dbReference type="AlphaFoldDB" id="V5GN32"/>
<feature type="signal peptide" evidence="1">
    <location>
        <begin position="1"/>
        <end position="23"/>
    </location>
</feature>
<sequence length="114" mass="13405">MRTPTNVFYTFVAFAFIWKVSLAYPPYGDVEIVNGKCKWQNYLVPDGESLNLENPCQTWQCNVEDRSFAVLRVWSHRKPVQLRNRQRNRAIPKLLLSYQLHRNAPVPKALLSRE</sequence>
<organism evidence="2">
    <name type="scientific">Ixodes ricinus</name>
    <name type="common">Common tick</name>
    <name type="synonym">Acarus ricinus</name>
    <dbReference type="NCBI Taxonomy" id="34613"/>
    <lineage>
        <taxon>Eukaryota</taxon>
        <taxon>Metazoa</taxon>
        <taxon>Ecdysozoa</taxon>
        <taxon>Arthropoda</taxon>
        <taxon>Chelicerata</taxon>
        <taxon>Arachnida</taxon>
        <taxon>Acari</taxon>
        <taxon>Parasitiformes</taxon>
        <taxon>Ixodida</taxon>
        <taxon>Ixodoidea</taxon>
        <taxon>Ixodidae</taxon>
        <taxon>Ixodinae</taxon>
        <taxon>Ixodes</taxon>
    </lineage>
</organism>
<accession>V5GN32</accession>